<accession>A0ABQ0I161</accession>
<sequence>MILMPELYQQLMALFLQLLIALVAVIGCAMSHYRILQFLERQITNTFTGVYGLIALFCGITVSQLFAALWFTFAFQASITMDLGNVSGGTLNPFIELFYYSLINLTTLGLGQIEASEHLRFLAGVEAMTGFLLVSCSASVLIRFMKHEP</sequence>
<dbReference type="SUPFAM" id="SSF81324">
    <property type="entry name" value="Voltage-gated potassium channels"/>
    <property type="match status" value="1"/>
</dbReference>
<keyword evidence="1" id="KW-0812">Transmembrane</keyword>
<feature type="transmembrane region" description="Helical" evidence="1">
    <location>
        <begin position="94"/>
        <end position="113"/>
    </location>
</feature>
<evidence type="ECO:0000313" key="4">
    <source>
        <dbReference type="Proteomes" id="UP000008372"/>
    </source>
</evidence>
<evidence type="ECO:0000313" key="3">
    <source>
        <dbReference type="EMBL" id="GAC03062.1"/>
    </source>
</evidence>
<reference evidence="3 4" key="1">
    <citation type="journal article" date="2014" name="Environ. Microbiol.">
        <title>Comparative genomics of the marine bacterial genus Glaciecola reveals the high degree of genomic diversity and genomic characteristic for cold adaptation.</title>
        <authorList>
            <person name="Qin Q.L."/>
            <person name="Xie B.B."/>
            <person name="Yu Y."/>
            <person name="Shu Y.L."/>
            <person name="Rong J.C."/>
            <person name="Zhang Y.J."/>
            <person name="Zhao D.L."/>
            <person name="Chen X.L."/>
            <person name="Zhang X.Y."/>
            <person name="Chen B."/>
            <person name="Zhou B.C."/>
            <person name="Zhang Y.Z."/>
        </authorList>
    </citation>
    <scope>NUCLEOTIDE SEQUENCE [LARGE SCALE GENOMIC DNA]</scope>
    <source>
        <strain evidence="3 4">NO2</strain>
    </source>
</reference>
<dbReference type="RefSeq" id="WP_006992249.1">
    <property type="nucleotide sequence ID" value="NZ_BAEK01000005.1"/>
</dbReference>
<name>A0ABQ0I161_9ALTE</name>
<keyword evidence="1" id="KW-0472">Membrane</keyword>
<evidence type="ECO:0000256" key="1">
    <source>
        <dbReference type="SAM" id="Phobius"/>
    </source>
</evidence>
<feature type="transmembrane region" description="Helical" evidence="1">
    <location>
        <begin position="119"/>
        <end position="142"/>
    </location>
</feature>
<proteinExistence type="predicted"/>
<dbReference type="Proteomes" id="UP000008372">
    <property type="component" value="Unassembled WGS sequence"/>
</dbReference>
<comment type="caution">
    <text evidence="3">The sequence shown here is derived from an EMBL/GenBank/DDBJ whole genome shotgun (WGS) entry which is preliminary data.</text>
</comment>
<keyword evidence="1" id="KW-1133">Transmembrane helix</keyword>
<feature type="transmembrane region" description="Helical" evidence="1">
    <location>
        <begin position="53"/>
        <end position="73"/>
    </location>
</feature>
<dbReference type="InterPro" id="IPR013099">
    <property type="entry name" value="K_chnl_dom"/>
</dbReference>
<evidence type="ECO:0000259" key="2">
    <source>
        <dbReference type="Pfam" id="PF07885"/>
    </source>
</evidence>
<dbReference type="Pfam" id="PF07885">
    <property type="entry name" value="Ion_trans_2"/>
    <property type="match status" value="1"/>
</dbReference>
<organism evidence="3 4">
    <name type="scientific">Paraglaciecola agarilytica NO2</name>
    <dbReference type="NCBI Taxonomy" id="1125747"/>
    <lineage>
        <taxon>Bacteria</taxon>
        <taxon>Pseudomonadati</taxon>
        <taxon>Pseudomonadota</taxon>
        <taxon>Gammaproteobacteria</taxon>
        <taxon>Alteromonadales</taxon>
        <taxon>Alteromonadaceae</taxon>
        <taxon>Paraglaciecola</taxon>
    </lineage>
</organism>
<gene>
    <name evidence="3" type="ORF">GAGA_0197</name>
</gene>
<keyword evidence="4" id="KW-1185">Reference proteome</keyword>
<protein>
    <recommendedName>
        <fullName evidence="2">Potassium channel domain-containing protein</fullName>
    </recommendedName>
</protein>
<feature type="transmembrane region" description="Helical" evidence="1">
    <location>
        <begin position="12"/>
        <end position="33"/>
    </location>
</feature>
<feature type="domain" description="Potassium channel" evidence="2">
    <location>
        <begin position="72"/>
        <end position="146"/>
    </location>
</feature>
<dbReference type="EMBL" id="BAEK01000005">
    <property type="protein sequence ID" value="GAC03062.1"/>
    <property type="molecule type" value="Genomic_DNA"/>
</dbReference>
<dbReference type="Gene3D" id="1.10.287.70">
    <property type="match status" value="1"/>
</dbReference>